<dbReference type="Pfam" id="PF14329">
    <property type="entry name" value="DUF4386"/>
    <property type="match status" value="1"/>
</dbReference>
<feature type="transmembrane region" description="Helical" evidence="1">
    <location>
        <begin position="167"/>
        <end position="188"/>
    </location>
</feature>
<comment type="caution">
    <text evidence="2">The sequence shown here is derived from an EMBL/GenBank/DDBJ whole genome shotgun (WGS) entry which is preliminary data.</text>
</comment>
<feature type="transmembrane region" description="Helical" evidence="1">
    <location>
        <begin position="80"/>
        <end position="104"/>
    </location>
</feature>
<feature type="transmembrane region" description="Helical" evidence="1">
    <location>
        <begin position="134"/>
        <end position="155"/>
    </location>
</feature>
<organism evidence="2 3">
    <name type="scientific">Microtetraspora malaysiensis</name>
    <dbReference type="NCBI Taxonomy" id="161358"/>
    <lineage>
        <taxon>Bacteria</taxon>
        <taxon>Bacillati</taxon>
        <taxon>Actinomycetota</taxon>
        <taxon>Actinomycetes</taxon>
        <taxon>Streptosporangiales</taxon>
        <taxon>Streptosporangiaceae</taxon>
        <taxon>Microtetraspora</taxon>
    </lineage>
</organism>
<dbReference type="RefSeq" id="WP_387415543.1">
    <property type="nucleotide sequence ID" value="NZ_JBIASD010000021.1"/>
</dbReference>
<keyword evidence="1" id="KW-0812">Transmembrane</keyword>
<keyword evidence="1" id="KW-0472">Membrane</keyword>
<evidence type="ECO:0000256" key="1">
    <source>
        <dbReference type="SAM" id="Phobius"/>
    </source>
</evidence>
<name>A0ABW6SZT3_9ACTN</name>
<gene>
    <name evidence="2" type="ORF">ACFYXI_28045</name>
</gene>
<accession>A0ABW6SZT3</accession>
<feature type="transmembrane region" description="Helical" evidence="1">
    <location>
        <begin position="194"/>
        <end position="215"/>
    </location>
</feature>
<dbReference type="InterPro" id="IPR025495">
    <property type="entry name" value="DUF4386"/>
</dbReference>
<protein>
    <submittedName>
        <fullName evidence="2">DUF4386 domain-containing protein</fullName>
    </submittedName>
</protein>
<evidence type="ECO:0000313" key="2">
    <source>
        <dbReference type="EMBL" id="MFF3669449.1"/>
    </source>
</evidence>
<dbReference type="EMBL" id="JBIASD010000021">
    <property type="protein sequence ID" value="MFF3669449.1"/>
    <property type="molecule type" value="Genomic_DNA"/>
</dbReference>
<dbReference type="Proteomes" id="UP001602013">
    <property type="component" value="Unassembled WGS sequence"/>
</dbReference>
<sequence length="241" mass="25731">MNTARRATIIAGALVIVSMIGGVFSVVPAIEEPHYLALISAHESQIIIGAASQFIMIPAYVGFALYLYPTLRMANEALSLGFLGFRMIAAAFHLTGVILLPLFLVLGQEFTQAGAVGASHLGALGELLRTVRDLVNHVALIISLSLGDLLLFAILYRWRFVPRWLSVWGILGAGLAVSASFLVLFRVTGVVTPLYLAMNAPLALQSLVLAVWLIIRGLDTKALTAGAEQRGVGGAARQRRG</sequence>
<feature type="transmembrane region" description="Helical" evidence="1">
    <location>
        <begin position="7"/>
        <end position="26"/>
    </location>
</feature>
<feature type="transmembrane region" description="Helical" evidence="1">
    <location>
        <begin position="46"/>
        <end position="68"/>
    </location>
</feature>
<keyword evidence="1" id="KW-1133">Transmembrane helix</keyword>
<proteinExistence type="predicted"/>
<keyword evidence="3" id="KW-1185">Reference proteome</keyword>
<reference evidence="2 3" key="1">
    <citation type="submission" date="2024-10" db="EMBL/GenBank/DDBJ databases">
        <title>The Natural Products Discovery Center: Release of the First 8490 Sequenced Strains for Exploring Actinobacteria Biosynthetic Diversity.</title>
        <authorList>
            <person name="Kalkreuter E."/>
            <person name="Kautsar S.A."/>
            <person name="Yang D."/>
            <person name="Bader C.D."/>
            <person name="Teijaro C.N."/>
            <person name="Fluegel L."/>
            <person name="Davis C.M."/>
            <person name="Simpson J.R."/>
            <person name="Lauterbach L."/>
            <person name="Steele A.D."/>
            <person name="Gui C."/>
            <person name="Meng S."/>
            <person name="Li G."/>
            <person name="Viehrig K."/>
            <person name="Ye F."/>
            <person name="Su P."/>
            <person name="Kiefer A.F."/>
            <person name="Nichols A."/>
            <person name="Cepeda A.J."/>
            <person name="Yan W."/>
            <person name="Fan B."/>
            <person name="Jiang Y."/>
            <person name="Adhikari A."/>
            <person name="Zheng C.-J."/>
            <person name="Schuster L."/>
            <person name="Cowan T.M."/>
            <person name="Smanski M.J."/>
            <person name="Chevrette M.G."/>
            <person name="De Carvalho L.P.S."/>
            <person name="Shen B."/>
        </authorList>
    </citation>
    <scope>NUCLEOTIDE SEQUENCE [LARGE SCALE GENOMIC DNA]</scope>
    <source>
        <strain evidence="2 3">NPDC002173</strain>
    </source>
</reference>
<evidence type="ECO:0000313" key="3">
    <source>
        <dbReference type="Proteomes" id="UP001602013"/>
    </source>
</evidence>